<organism evidence="2 3">
    <name type="scientific">Mycoemilia scoparia</name>
    <dbReference type="NCBI Taxonomy" id="417184"/>
    <lineage>
        <taxon>Eukaryota</taxon>
        <taxon>Fungi</taxon>
        <taxon>Fungi incertae sedis</taxon>
        <taxon>Zoopagomycota</taxon>
        <taxon>Kickxellomycotina</taxon>
        <taxon>Kickxellomycetes</taxon>
        <taxon>Kickxellales</taxon>
        <taxon>Kickxellaceae</taxon>
        <taxon>Mycoemilia</taxon>
    </lineage>
</organism>
<comment type="caution">
    <text evidence="2">The sequence shown here is derived from an EMBL/GenBank/DDBJ whole genome shotgun (WGS) entry which is preliminary data.</text>
</comment>
<dbReference type="Proteomes" id="UP001150538">
    <property type="component" value="Unassembled WGS sequence"/>
</dbReference>
<dbReference type="OrthoDB" id="10258692at2759"/>
<keyword evidence="3" id="KW-1185">Reference proteome</keyword>
<dbReference type="SUPFAM" id="SSF46689">
    <property type="entry name" value="Homeodomain-like"/>
    <property type="match status" value="1"/>
</dbReference>
<feature type="domain" description="Myb-like" evidence="1">
    <location>
        <begin position="234"/>
        <end position="273"/>
    </location>
</feature>
<proteinExistence type="predicted"/>
<dbReference type="AlphaFoldDB" id="A0A9W8A1U4"/>
<reference evidence="2" key="1">
    <citation type="submission" date="2022-07" db="EMBL/GenBank/DDBJ databases">
        <title>Phylogenomic reconstructions and comparative analyses of Kickxellomycotina fungi.</title>
        <authorList>
            <person name="Reynolds N.K."/>
            <person name="Stajich J.E."/>
            <person name="Barry K."/>
            <person name="Grigoriev I.V."/>
            <person name="Crous P."/>
            <person name="Smith M.E."/>
        </authorList>
    </citation>
    <scope>NUCLEOTIDE SEQUENCE</scope>
    <source>
        <strain evidence="2">NBRC 100468</strain>
    </source>
</reference>
<dbReference type="InterPro" id="IPR009057">
    <property type="entry name" value="Homeodomain-like_sf"/>
</dbReference>
<name>A0A9W8A1U4_9FUNG</name>
<evidence type="ECO:0000313" key="2">
    <source>
        <dbReference type="EMBL" id="KAJ1919128.1"/>
    </source>
</evidence>
<dbReference type="CDD" id="cd00167">
    <property type="entry name" value="SANT"/>
    <property type="match status" value="1"/>
</dbReference>
<dbReference type="InterPro" id="IPR001005">
    <property type="entry name" value="SANT/Myb"/>
</dbReference>
<dbReference type="PROSITE" id="PS50090">
    <property type="entry name" value="MYB_LIKE"/>
    <property type="match status" value="1"/>
</dbReference>
<dbReference type="EMBL" id="JANBPU010000032">
    <property type="protein sequence ID" value="KAJ1919128.1"/>
    <property type="molecule type" value="Genomic_DNA"/>
</dbReference>
<gene>
    <name evidence="2" type="ORF">H4219_002177</name>
</gene>
<evidence type="ECO:0000259" key="1">
    <source>
        <dbReference type="PROSITE" id="PS50090"/>
    </source>
</evidence>
<accession>A0A9W8A1U4</accession>
<evidence type="ECO:0000313" key="3">
    <source>
        <dbReference type="Proteomes" id="UP001150538"/>
    </source>
</evidence>
<protein>
    <recommendedName>
        <fullName evidence="1">Myb-like domain-containing protein</fullName>
    </recommendedName>
</protein>
<sequence>MPVRKKNEPISEYEKRRQENIQRNQEMLKVLDLVGANPHITTQSDEVSESSSGLLDVPKVEPKVVKRKLKNEGSAKPAKRKRVEIPAIPIATRTSRRLRGEKADLVVPAISEDSASESFPDPELLSNSGLMSAEEFFTKEIYEKAIKVTGHYTGWINPELVDKYGLESSAKDAWEKNGGGKFSFKDPLGIGKIKKSSIPAGWSEAKFVSSKLFKKNPNSYFYRNLEPGVAQWTGDWDEEEKSTFLKVCKELGCGDKWGLFSSYLPHRVGYQCR</sequence>